<dbReference type="GO" id="GO:0008270">
    <property type="term" value="F:zinc ion binding"/>
    <property type="evidence" value="ECO:0007669"/>
    <property type="project" value="UniProtKB-KW"/>
</dbReference>
<evidence type="ECO:0000256" key="13">
    <source>
        <dbReference type="RuleBase" id="RU003555"/>
    </source>
</evidence>
<evidence type="ECO:0000256" key="3">
    <source>
        <dbReference type="ARBA" id="ARBA00022763"/>
    </source>
</evidence>
<protein>
    <recommendedName>
        <fullName evidence="11 12">DNA repair protein RadA</fullName>
    </recommendedName>
</protein>
<dbReference type="GO" id="GO:0000725">
    <property type="term" value="P:recombinational repair"/>
    <property type="evidence" value="ECO:0007669"/>
    <property type="project" value="UniProtKB-UniRule"/>
</dbReference>
<dbReference type="PANTHER" id="PTHR32472">
    <property type="entry name" value="DNA REPAIR PROTEIN RADA"/>
    <property type="match status" value="1"/>
</dbReference>
<dbReference type="EMBL" id="BMYF01000004">
    <property type="protein sequence ID" value="GHB30873.1"/>
    <property type="molecule type" value="Genomic_DNA"/>
</dbReference>
<keyword evidence="5" id="KW-0378">Hydrolase</keyword>
<name>A0A8J3CWC1_9BACT</name>
<feature type="short sequence motif" description="RadA KNRFG motif" evidence="11">
    <location>
        <begin position="255"/>
        <end position="259"/>
    </location>
</feature>
<keyword evidence="3 11" id="KW-0227">DNA damage</keyword>
<dbReference type="PRINTS" id="PR01874">
    <property type="entry name" value="DNAREPAIRADA"/>
</dbReference>
<keyword evidence="10 11" id="KW-0234">DNA repair</keyword>
<dbReference type="SUPFAM" id="SSF54211">
    <property type="entry name" value="Ribosomal protein S5 domain 2-like"/>
    <property type="match status" value="1"/>
</dbReference>
<keyword evidence="8 11" id="KW-0346">Stress response</keyword>
<dbReference type="AlphaFoldDB" id="A0A8J3CWC1"/>
<comment type="caution">
    <text evidence="15">The sequence shown here is derived from an EMBL/GenBank/DDBJ whole genome shotgun (WGS) entry which is preliminary data.</text>
</comment>
<dbReference type="Proteomes" id="UP000642809">
    <property type="component" value="Unassembled WGS sequence"/>
</dbReference>
<evidence type="ECO:0000256" key="6">
    <source>
        <dbReference type="ARBA" id="ARBA00022833"/>
    </source>
</evidence>
<comment type="function">
    <text evidence="13">DNA-dependent ATPase involved in processing of recombination intermediates, plays a role in repairing DNA breaks. Stimulates the branch migration of RecA-mediated strand transfer reactions, allowing the 3' invading strand to extend heteroduplex DNA faster. Binds ssDNA in the presence of ADP but not other nucleotides, has ATPase activity that is stimulated by ssDNA and various branched DNA structures, but inhibited by SSB. Does not have RecA's homology-searching function.</text>
</comment>
<evidence type="ECO:0000313" key="15">
    <source>
        <dbReference type="EMBL" id="GHB30873.1"/>
    </source>
</evidence>
<evidence type="ECO:0000256" key="4">
    <source>
        <dbReference type="ARBA" id="ARBA00022771"/>
    </source>
</evidence>
<dbReference type="GO" id="GO:0003684">
    <property type="term" value="F:damaged DNA binding"/>
    <property type="evidence" value="ECO:0007669"/>
    <property type="project" value="InterPro"/>
</dbReference>
<comment type="similarity">
    <text evidence="11 13">Belongs to the RecA family. RadA subfamily.</text>
</comment>
<evidence type="ECO:0000256" key="1">
    <source>
        <dbReference type="ARBA" id="ARBA00022723"/>
    </source>
</evidence>
<feature type="domain" description="RecA family profile 1" evidence="14">
    <location>
        <begin position="71"/>
        <end position="218"/>
    </location>
</feature>
<dbReference type="SUPFAM" id="SSF52540">
    <property type="entry name" value="P-loop containing nucleoside triphosphate hydrolases"/>
    <property type="match status" value="1"/>
</dbReference>
<dbReference type="GO" id="GO:0016787">
    <property type="term" value="F:hydrolase activity"/>
    <property type="evidence" value="ECO:0007669"/>
    <property type="project" value="UniProtKB-KW"/>
</dbReference>
<evidence type="ECO:0000259" key="14">
    <source>
        <dbReference type="PROSITE" id="PS50162"/>
    </source>
</evidence>
<evidence type="ECO:0000256" key="8">
    <source>
        <dbReference type="ARBA" id="ARBA00023016"/>
    </source>
</evidence>
<dbReference type="HAMAP" id="MF_01498">
    <property type="entry name" value="RadA_bact"/>
    <property type="match status" value="1"/>
</dbReference>
<evidence type="ECO:0000256" key="11">
    <source>
        <dbReference type="HAMAP-Rule" id="MF_01498"/>
    </source>
</evidence>
<keyword evidence="1 11" id="KW-0479">Metal-binding</keyword>
<dbReference type="Pfam" id="PF13481">
    <property type="entry name" value="AAA_25"/>
    <property type="match status" value="1"/>
</dbReference>
<dbReference type="InterPro" id="IPR020588">
    <property type="entry name" value="RecA_ATP-bd"/>
</dbReference>
<keyword evidence="16" id="KW-1185">Reference proteome</keyword>
<dbReference type="GO" id="GO:0140664">
    <property type="term" value="F:ATP-dependent DNA damage sensor activity"/>
    <property type="evidence" value="ECO:0007669"/>
    <property type="project" value="InterPro"/>
</dbReference>
<reference evidence="15" key="2">
    <citation type="submission" date="2020-09" db="EMBL/GenBank/DDBJ databases">
        <authorList>
            <person name="Sun Q."/>
            <person name="Kim S."/>
        </authorList>
    </citation>
    <scope>NUCLEOTIDE SEQUENCE</scope>
    <source>
        <strain evidence="15">KCTC 23224</strain>
    </source>
</reference>
<evidence type="ECO:0000256" key="9">
    <source>
        <dbReference type="ARBA" id="ARBA00023125"/>
    </source>
</evidence>
<dbReference type="FunFam" id="3.40.50.300:FF:000050">
    <property type="entry name" value="DNA repair protein RadA"/>
    <property type="match status" value="1"/>
</dbReference>
<dbReference type="PROSITE" id="PS50162">
    <property type="entry name" value="RECA_2"/>
    <property type="match status" value="1"/>
</dbReference>
<keyword evidence="9 11" id="KW-0238">DNA-binding</keyword>
<dbReference type="Pfam" id="PF18073">
    <property type="entry name" value="Zn_ribbon_LapB"/>
    <property type="match status" value="1"/>
</dbReference>
<dbReference type="InterPro" id="IPR027417">
    <property type="entry name" value="P-loop_NTPase"/>
</dbReference>
<dbReference type="PANTHER" id="PTHR32472:SF10">
    <property type="entry name" value="DNA REPAIR PROTEIN RADA-LIKE PROTEIN"/>
    <property type="match status" value="1"/>
</dbReference>
<keyword evidence="4 13" id="KW-0863">Zinc-finger</keyword>
<keyword evidence="7 11" id="KW-0067">ATP-binding</keyword>
<dbReference type="NCBIfam" id="TIGR00416">
    <property type="entry name" value="sms"/>
    <property type="match status" value="1"/>
</dbReference>
<dbReference type="SMART" id="SM00382">
    <property type="entry name" value="AAA"/>
    <property type="match status" value="1"/>
</dbReference>
<evidence type="ECO:0000256" key="12">
    <source>
        <dbReference type="NCBIfam" id="TIGR00416"/>
    </source>
</evidence>
<evidence type="ECO:0000256" key="10">
    <source>
        <dbReference type="ARBA" id="ARBA00023204"/>
    </source>
</evidence>
<dbReference type="GO" id="GO:0005829">
    <property type="term" value="C:cytosol"/>
    <property type="evidence" value="ECO:0007669"/>
    <property type="project" value="TreeGrafter"/>
</dbReference>
<evidence type="ECO:0000313" key="16">
    <source>
        <dbReference type="Proteomes" id="UP000642809"/>
    </source>
</evidence>
<dbReference type="InterPro" id="IPR014721">
    <property type="entry name" value="Ribsml_uS5_D2-typ_fold_subgr"/>
</dbReference>
<evidence type="ECO:0000256" key="5">
    <source>
        <dbReference type="ARBA" id="ARBA00022801"/>
    </source>
</evidence>
<feature type="region of interest" description="Lon-protease-like" evidence="11">
    <location>
        <begin position="354"/>
        <end position="460"/>
    </location>
</feature>
<comment type="function">
    <text evidence="11">Plays a role in repairing double-strand DNA breaks, probably involving stabilizing or processing branched DNA or blocked replication forks.</text>
</comment>
<organism evidence="15 16">
    <name type="scientific">Mongoliitalea lutea</name>
    <dbReference type="NCBI Taxonomy" id="849756"/>
    <lineage>
        <taxon>Bacteria</taxon>
        <taxon>Pseudomonadati</taxon>
        <taxon>Bacteroidota</taxon>
        <taxon>Cytophagia</taxon>
        <taxon>Cytophagales</taxon>
        <taxon>Cyclobacteriaceae</taxon>
        <taxon>Mongoliitalea</taxon>
    </lineage>
</organism>
<dbReference type="Pfam" id="PF13541">
    <property type="entry name" value="ChlI"/>
    <property type="match status" value="1"/>
</dbReference>
<dbReference type="CDD" id="cd01121">
    <property type="entry name" value="RadA_SMS_N"/>
    <property type="match status" value="1"/>
</dbReference>
<dbReference type="GO" id="GO:0005524">
    <property type="term" value="F:ATP binding"/>
    <property type="evidence" value="ECO:0007669"/>
    <property type="project" value="UniProtKB-UniRule"/>
</dbReference>
<evidence type="ECO:0000256" key="7">
    <source>
        <dbReference type="ARBA" id="ARBA00022840"/>
    </source>
</evidence>
<dbReference type="InterPro" id="IPR020568">
    <property type="entry name" value="Ribosomal_Su5_D2-typ_SF"/>
</dbReference>
<sequence>MAKVKTSYFCQNCGANSAKWLGKCPACGEWNTYVEELIQKEETGLGSWKPSSTKERKAQVPKLLHQVNFEEQPRVVTGDAELNRVLGGGIVPGSLILIGGEPGIGKSTLLLQIALELSQLKVLYVSGEESEQQIKMRADRMAFKSANCYVLAETNTQQIFTQVELLKPDLLIIDSIQTLHSQLVESAAGSVSQVRECTAELMKFAKETGTPVFLIGHITKEGTIAGPKVLEHMVDTVLQFEGDRHLTYRILRTSKNRFGSTHELGIYEMRAEGLRQVANPSEILLTQREEILNGVSIGAMMEGNRPLLIEIQSLVSPATYGTPQRSSTGFDSKRLNMLLAVLEKRGGMRLGQQDVFLNVAGGLKVDDPALDLAVCASLISSYEDTAIPSSLCFAGEVGLGGEIRAVHKVESRISEAEKLGFKSIMVSKYGLKGIDLSKFGINIIPIVKLDDMYKNIFLIK</sequence>
<dbReference type="Gene3D" id="3.40.50.300">
    <property type="entry name" value="P-loop containing nucleotide triphosphate hydrolases"/>
    <property type="match status" value="1"/>
</dbReference>
<dbReference type="RefSeq" id="WP_189579336.1">
    <property type="nucleotide sequence ID" value="NZ_BMYF01000004.1"/>
</dbReference>
<dbReference type="Gene3D" id="3.30.230.10">
    <property type="match status" value="1"/>
</dbReference>
<reference evidence="15" key="1">
    <citation type="journal article" date="2014" name="Int. J. Syst. Evol. Microbiol.">
        <title>Complete genome sequence of Corynebacterium casei LMG S-19264T (=DSM 44701T), isolated from a smear-ripened cheese.</title>
        <authorList>
            <consortium name="US DOE Joint Genome Institute (JGI-PGF)"/>
            <person name="Walter F."/>
            <person name="Albersmeier A."/>
            <person name="Kalinowski J."/>
            <person name="Ruckert C."/>
        </authorList>
    </citation>
    <scope>NUCLEOTIDE SEQUENCE</scope>
    <source>
        <strain evidence="15">KCTC 23224</strain>
    </source>
</reference>
<dbReference type="InterPro" id="IPR004504">
    <property type="entry name" value="DNA_repair_RadA"/>
</dbReference>
<dbReference type="InterPro" id="IPR003593">
    <property type="entry name" value="AAA+_ATPase"/>
</dbReference>
<keyword evidence="6 13" id="KW-0862">Zinc</keyword>
<proteinExistence type="inferred from homology"/>
<accession>A0A8J3CWC1</accession>
<gene>
    <name evidence="11 15" type="primary">radA</name>
    <name evidence="15" type="ORF">GCM10008106_09710</name>
</gene>
<dbReference type="InterPro" id="IPR041166">
    <property type="entry name" value="Rubredoxin_2"/>
</dbReference>
<comment type="domain">
    <text evidence="11">The middle region has homology to RecA with ATPase motifs including the RadA KNRFG motif, while the C-terminus is homologous to Lon protease.</text>
</comment>
<feature type="binding site" evidence="11">
    <location>
        <begin position="100"/>
        <end position="107"/>
    </location>
    <ligand>
        <name>ATP</name>
        <dbReference type="ChEBI" id="CHEBI:30616"/>
    </ligand>
</feature>
<keyword evidence="2 11" id="KW-0547">Nucleotide-binding</keyword>
<evidence type="ECO:0000256" key="2">
    <source>
        <dbReference type="ARBA" id="ARBA00022741"/>
    </source>
</evidence>